<feature type="non-terminal residue" evidence="2">
    <location>
        <position position="1"/>
    </location>
</feature>
<evidence type="ECO:0000313" key="2">
    <source>
        <dbReference type="EMBL" id="KJA28677.1"/>
    </source>
</evidence>
<dbReference type="GO" id="GO:0042802">
    <property type="term" value="F:identical protein binding"/>
    <property type="evidence" value="ECO:0007669"/>
    <property type="project" value="InterPro"/>
</dbReference>
<reference evidence="3" key="1">
    <citation type="submission" date="2014-04" db="EMBL/GenBank/DDBJ databases">
        <title>Evolutionary Origins and Diversification of the Mycorrhizal Mutualists.</title>
        <authorList>
            <consortium name="DOE Joint Genome Institute"/>
            <consortium name="Mycorrhizal Genomics Consortium"/>
            <person name="Kohler A."/>
            <person name="Kuo A."/>
            <person name="Nagy L.G."/>
            <person name="Floudas D."/>
            <person name="Copeland A."/>
            <person name="Barry K.W."/>
            <person name="Cichocki N."/>
            <person name="Veneault-Fourrey C."/>
            <person name="LaButti K."/>
            <person name="Lindquist E.A."/>
            <person name="Lipzen A."/>
            <person name="Lundell T."/>
            <person name="Morin E."/>
            <person name="Murat C."/>
            <person name="Riley R."/>
            <person name="Ohm R."/>
            <person name="Sun H."/>
            <person name="Tunlid A."/>
            <person name="Henrissat B."/>
            <person name="Grigoriev I.V."/>
            <person name="Hibbett D.S."/>
            <person name="Martin F."/>
        </authorList>
    </citation>
    <scope>NUCLEOTIDE SEQUENCE [LARGE SCALE GENOMIC DNA]</scope>
    <source>
        <strain evidence="3">FD-334 SS-4</strain>
    </source>
</reference>
<keyword evidence="3" id="KW-1185">Reference proteome</keyword>
<dbReference type="AlphaFoldDB" id="A0A0D2LLB6"/>
<accession>A0A0D2LLB6</accession>
<protein>
    <recommendedName>
        <fullName evidence="1">SLA1 homology domain-containing protein</fullName>
    </recommendedName>
</protein>
<evidence type="ECO:0000313" key="3">
    <source>
        <dbReference type="Proteomes" id="UP000054270"/>
    </source>
</evidence>
<dbReference type="GO" id="GO:0008092">
    <property type="term" value="F:cytoskeletal protein binding"/>
    <property type="evidence" value="ECO:0007669"/>
    <property type="project" value="InterPro"/>
</dbReference>
<dbReference type="GO" id="GO:0043130">
    <property type="term" value="F:ubiquitin binding"/>
    <property type="evidence" value="ECO:0007669"/>
    <property type="project" value="InterPro"/>
</dbReference>
<feature type="non-terminal residue" evidence="2">
    <location>
        <position position="53"/>
    </location>
</feature>
<gene>
    <name evidence="2" type="ORF">HYPSUDRAFT_113271</name>
</gene>
<dbReference type="Pfam" id="PF03983">
    <property type="entry name" value="SHD1"/>
    <property type="match status" value="1"/>
</dbReference>
<dbReference type="GO" id="GO:0030674">
    <property type="term" value="F:protein-macromolecule adaptor activity"/>
    <property type="evidence" value="ECO:0007669"/>
    <property type="project" value="InterPro"/>
</dbReference>
<dbReference type="STRING" id="945553.A0A0D2LLB6"/>
<dbReference type="OrthoDB" id="5971719at2759"/>
<organism evidence="2 3">
    <name type="scientific">Hypholoma sublateritium (strain FD-334 SS-4)</name>
    <dbReference type="NCBI Taxonomy" id="945553"/>
    <lineage>
        <taxon>Eukaryota</taxon>
        <taxon>Fungi</taxon>
        <taxon>Dikarya</taxon>
        <taxon>Basidiomycota</taxon>
        <taxon>Agaricomycotina</taxon>
        <taxon>Agaricomycetes</taxon>
        <taxon>Agaricomycetidae</taxon>
        <taxon>Agaricales</taxon>
        <taxon>Agaricineae</taxon>
        <taxon>Strophariaceae</taxon>
        <taxon>Hypholoma</taxon>
    </lineage>
</organism>
<evidence type="ECO:0000259" key="1">
    <source>
        <dbReference type="Pfam" id="PF03983"/>
    </source>
</evidence>
<name>A0A0D2LLB6_HYPSF</name>
<dbReference type="Proteomes" id="UP000054270">
    <property type="component" value="Unassembled WGS sequence"/>
</dbReference>
<dbReference type="Gene3D" id="2.30.30.700">
    <property type="entry name" value="SLA1 homology domain 1"/>
    <property type="match status" value="1"/>
</dbReference>
<sequence>EKTRVWHDRSGQFRVDATFLDFDNGKLCLHKVNGVIVEVPSKKMSLEDMRYVE</sequence>
<dbReference type="OMA" id="FRVDATF"/>
<proteinExistence type="predicted"/>
<feature type="domain" description="SLA1 homology" evidence="1">
    <location>
        <begin position="1"/>
        <end position="53"/>
    </location>
</feature>
<dbReference type="EMBL" id="KN817520">
    <property type="protein sequence ID" value="KJA28677.1"/>
    <property type="molecule type" value="Genomic_DNA"/>
</dbReference>
<dbReference type="InterPro" id="IPR007131">
    <property type="entry name" value="SHD1"/>
</dbReference>